<name>A0ABU9BXU0_9BURK</name>
<gene>
    <name evidence="1" type="ORF">AACH06_25765</name>
</gene>
<reference evidence="1 2" key="1">
    <citation type="submission" date="2024-04" db="EMBL/GenBank/DDBJ databases">
        <title>Novel species of the genus Ideonella isolated from streams.</title>
        <authorList>
            <person name="Lu H."/>
        </authorList>
    </citation>
    <scope>NUCLEOTIDE SEQUENCE [LARGE SCALE GENOMIC DNA]</scope>
    <source>
        <strain evidence="1 2">DXS29W</strain>
    </source>
</reference>
<sequence>MLLMAKSPCDKWTPVVVETAALEAYWSRGNYWPSYRALPECYWFDHFYGPQPAMFNLGTAYFESNFESNGPALSFTSGRHRTRWMLERGAQNVVLALSKNTVDAAAAAGLVSRTLQEKEWFELGFVVESHAMAHRNHPGPTCEQCRPAIPELRSGSYSPLRNR</sequence>
<accession>A0ABU9BXU0</accession>
<protein>
    <submittedName>
        <fullName evidence="1">Uncharacterized protein</fullName>
    </submittedName>
</protein>
<dbReference type="EMBL" id="JBBUTG010000026">
    <property type="protein sequence ID" value="MEK8034248.1"/>
    <property type="molecule type" value="Genomic_DNA"/>
</dbReference>
<dbReference type="RefSeq" id="WP_341428676.1">
    <property type="nucleotide sequence ID" value="NZ_JBBUTG010000026.1"/>
</dbReference>
<dbReference type="Proteomes" id="UP001371218">
    <property type="component" value="Unassembled WGS sequence"/>
</dbReference>
<keyword evidence="2" id="KW-1185">Reference proteome</keyword>
<comment type="caution">
    <text evidence="1">The sequence shown here is derived from an EMBL/GenBank/DDBJ whole genome shotgun (WGS) entry which is preliminary data.</text>
</comment>
<organism evidence="1 2">
    <name type="scientific">Ideonella lacteola</name>
    <dbReference type="NCBI Taxonomy" id="2984193"/>
    <lineage>
        <taxon>Bacteria</taxon>
        <taxon>Pseudomonadati</taxon>
        <taxon>Pseudomonadota</taxon>
        <taxon>Betaproteobacteria</taxon>
        <taxon>Burkholderiales</taxon>
        <taxon>Sphaerotilaceae</taxon>
        <taxon>Ideonella</taxon>
    </lineage>
</organism>
<evidence type="ECO:0000313" key="2">
    <source>
        <dbReference type="Proteomes" id="UP001371218"/>
    </source>
</evidence>
<proteinExistence type="predicted"/>
<evidence type="ECO:0000313" key="1">
    <source>
        <dbReference type="EMBL" id="MEK8034248.1"/>
    </source>
</evidence>